<accession>A0ACB9S0X2</accession>
<gene>
    <name evidence="1" type="ORF">MLD38_009526</name>
</gene>
<evidence type="ECO:0000313" key="1">
    <source>
        <dbReference type="EMBL" id="KAI4383721.1"/>
    </source>
</evidence>
<dbReference type="Proteomes" id="UP001057402">
    <property type="component" value="Chromosome 3"/>
</dbReference>
<organism evidence="1 2">
    <name type="scientific">Melastoma candidum</name>
    <dbReference type="NCBI Taxonomy" id="119954"/>
    <lineage>
        <taxon>Eukaryota</taxon>
        <taxon>Viridiplantae</taxon>
        <taxon>Streptophyta</taxon>
        <taxon>Embryophyta</taxon>
        <taxon>Tracheophyta</taxon>
        <taxon>Spermatophyta</taxon>
        <taxon>Magnoliopsida</taxon>
        <taxon>eudicotyledons</taxon>
        <taxon>Gunneridae</taxon>
        <taxon>Pentapetalae</taxon>
        <taxon>rosids</taxon>
        <taxon>malvids</taxon>
        <taxon>Myrtales</taxon>
        <taxon>Melastomataceae</taxon>
        <taxon>Melastomatoideae</taxon>
        <taxon>Melastomateae</taxon>
        <taxon>Melastoma</taxon>
    </lineage>
</organism>
<name>A0ACB9S0X2_9MYRT</name>
<protein>
    <submittedName>
        <fullName evidence="1">Uncharacterized protein</fullName>
    </submittedName>
</protein>
<proteinExistence type="predicted"/>
<sequence>MARNHTVFAPATTATVLLLLLVVGASAAAAPAPAPSTSTTTPVASAPAPALDCTSYFTNLTDCLPYVVQGSNLTKPDKACCPELAGLVDSNPVCLCSLLQQASSFGVDVNRAMKLPAACSVSTPPISLCPELGYPIGVPTASEGPAGAPSTVPVATSPAGSTAPSIAQAPSAKEKNGAPLPYSPLAFSMGLVLGLVGLFFF</sequence>
<evidence type="ECO:0000313" key="2">
    <source>
        <dbReference type="Proteomes" id="UP001057402"/>
    </source>
</evidence>
<keyword evidence="2" id="KW-1185">Reference proteome</keyword>
<comment type="caution">
    <text evidence="1">The sequence shown here is derived from an EMBL/GenBank/DDBJ whole genome shotgun (WGS) entry which is preliminary data.</text>
</comment>
<reference evidence="2" key="1">
    <citation type="journal article" date="2023" name="Front. Plant Sci.">
        <title>Chromosomal-level genome assembly of Melastoma candidum provides insights into trichome evolution.</title>
        <authorList>
            <person name="Zhong Y."/>
            <person name="Wu W."/>
            <person name="Sun C."/>
            <person name="Zou P."/>
            <person name="Liu Y."/>
            <person name="Dai S."/>
            <person name="Zhou R."/>
        </authorList>
    </citation>
    <scope>NUCLEOTIDE SEQUENCE [LARGE SCALE GENOMIC DNA]</scope>
</reference>
<dbReference type="EMBL" id="CM042882">
    <property type="protein sequence ID" value="KAI4383721.1"/>
    <property type="molecule type" value="Genomic_DNA"/>
</dbReference>